<dbReference type="Pfam" id="PF10223">
    <property type="entry name" value="Menorin_N"/>
    <property type="match status" value="1"/>
</dbReference>
<feature type="compositionally biased region" description="Basic and acidic residues" evidence="2">
    <location>
        <begin position="31"/>
        <end position="40"/>
    </location>
</feature>
<feature type="domain" description="Menorin-like" evidence="3">
    <location>
        <begin position="154"/>
        <end position="387"/>
    </location>
</feature>
<dbReference type="AlphaFoldDB" id="A0A9B0TUR6"/>
<dbReference type="Proteomes" id="UP000504623">
    <property type="component" value="Unplaced"/>
</dbReference>
<dbReference type="PANTHER" id="PTHR21184:SF3">
    <property type="entry name" value="PROTEIN FAM151B"/>
    <property type="match status" value="1"/>
</dbReference>
<evidence type="ECO:0000256" key="2">
    <source>
        <dbReference type="SAM" id="MobiDB-lite"/>
    </source>
</evidence>
<evidence type="ECO:0000313" key="5">
    <source>
        <dbReference type="RefSeq" id="XP_006870667.1"/>
    </source>
</evidence>
<proteinExistence type="inferred from homology"/>
<feature type="compositionally biased region" description="Acidic residues" evidence="2">
    <location>
        <begin position="21"/>
        <end position="30"/>
    </location>
</feature>
<dbReference type="PANTHER" id="PTHR21184">
    <property type="entry name" value="MENORIN (DENDRITIC BRANCHING PROTEIN)"/>
    <property type="match status" value="1"/>
</dbReference>
<protein>
    <submittedName>
        <fullName evidence="5">Protein FAM151B-like</fullName>
    </submittedName>
</protein>
<reference evidence="5" key="1">
    <citation type="submission" date="2025-08" db="UniProtKB">
        <authorList>
            <consortium name="RefSeq"/>
        </authorList>
    </citation>
    <scope>IDENTIFICATION</scope>
    <source>
        <tissue evidence="5">Spleen</tissue>
    </source>
</reference>
<comment type="similarity">
    <text evidence="1">Belongs to the menorin family.</text>
</comment>
<evidence type="ECO:0000256" key="1">
    <source>
        <dbReference type="ARBA" id="ARBA00044953"/>
    </source>
</evidence>
<evidence type="ECO:0000259" key="3">
    <source>
        <dbReference type="Pfam" id="PF10223"/>
    </source>
</evidence>
<sequence length="401" mass="45590">MVTRAEPQEKFRAKRQKDFDILEQNESSDEESQKKERLLDPKIPAAESARDAETGITGKLEPKAFALAHPLGPFPAPLSKRTSWWSPEPGPWFRTWVQNLCFTPPVTRQRRSYRSAPAHTATSVTMTAAAGSPGSWSENILGYFLRNNQITAKDGAEITWYHAANHKAQMNEALKSTAHMIEADILLPDDGSEHSQPIMAHPPETSSDNTLKEWLAEVVKSNKGIKLDFKSLAAVEPSMMLLEKVKRHLKRPVWMNADILPGPNGHGRVVDAKLFIDTVTSYFPDVTFSLGWTTGWHPQKVNEGYSWTMVKEMEYICNELNQPVTFPVRAALVRQSCSQLLWLLKKSNRYSLTIWTGKDDNYSVEDLLYIRDHFDKSQVFYDILEPQNYEFKQAIGIKVNL</sequence>
<dbReference type="RefSeq" id="XP_006870667.1">
    <property type="nucleotide sequence ID" value="XM_006870605.1"/>
</dbReference>
<feature type="region of interest" description="Disordered" evidence="2">
    <location>
        <begin position="1"/>
        <end position="53"/>
    </location>
</feature>
<organism evidence="4 5">
    <name type="scientific">Chrysochloris asiatica</name>
    <name type="common">Cape golden mole</name>
    <dbReference type="NCBI Taxonomy" id="185453"/>
    <lineage>
        <taxon>Eukaryota</taxon>
        <taxon>Metazoa</taxon>
        <taxon>Chordata</taxon>
        <taxon>Craniata</taxon>
        <taxon>Vertebrata</taxon>
        <taxon>Euteleostomi</taxon>
        <taxon>Mammalia</taxon>
        <taxon>Eutheria</taxon>
        <taxon>Afrotheria</taxon>
        <taxon>Chrysochloridae</taxon>
        <taxon>Chrysochlorinae</taxon>
        <taxon>Chrysochloris</taxon>
    </lineage>
</organism>
<dbReference type="InterPro" id="IPR019356">
    <property type="entry name" value="Menorin_dom"/>
</dbReference>
<dbReference type="OrthoDB" id="413402at2759"/>
<accession>A0A9B0TUR6</accession>
<dbReference type="GO" id="GO:0005615">
    <property type="term" value="C:extracellular space"/>
    <property type="evidence" value="ECO:0007669"/>
    <property type="project" value="TreeGrafter"/>
</dbReference>
<evidence type="ECO:0000313" key="4">
    <source>
        <dbReference type="Proteomes" id="UP000504623"/>
    </source>
</evidence>
<name>A0A9B0TUR6_CHRAS</name>
<gene>
    <name evidence="5" type="primary">LOC102839499</name>
</gene>
<dbReference type="GeneID" id="102839499"/>
<feature type="compositionally biased region" description="Basic and acidic residues" evidence="2">
    <location>
        <begin position="1"/>
        <end position="20"/>
    </location>
</feature>
<keyword evidence="4" id="KW-1185">Reference proteome</keyword>